<proteinExistence type="inferred from homology"/>
<dbReference type="InterPro" id="IPR036956">
    <property type="entry name" value="Impact_N_sf"/>
</dbReference>
<evidence type="ECO:0000313" key="3">
    <source>
        <dbReference type="EMBL" id="OUS39928.1"/>
    </source>
</evidence>
<dbReference type="GO" id="GO:0005737">
    <property type="term" value="C:cytoplasm"/>
    <property type="evidence" value="ECO:0007669"/>
    <property type="project" value="TreeGrafter"/>
</dbReference>
<evidence type="ECO:0000259" key="2">
    <source>
        <dbReference type="Pfam" id="PF01205"/>
    </source>
</evidence>
<sequence length="195" mass="22307">MYRIATNATRYELIEKRSRFITYCEKVSTTEEFKSFLQRLKSQYPDARHFCYGFRIGPLTSAQRGFSDDGEPSGTAGMPILNVIDHSLFSDIAIIVVRYFGGTKLGTGGLARAYSEAAKQSLEQVVWQEYEAQQIIQLSCEFQQEHQLRYLINKLEGKILQVRYSEKVLLDIELTLTADLSTLTMFLVKINHSIT</sequence>
<name>A0A1Y5HRJ3_OLEAN</name>
<comment type="caution">
    <text evidence="3">The sequence shown here is derived from an EMBL/GenBank/DDBJ whole genome shotgun (WGS) entry which is preliminary data.</text>
</comment>
<gene>
    <name evidence="3" type="ORF">A9R00_08635</name>
</gene>
<dbReference type="PANTHER" id="PTHR16301">
    <property type="entry name" value="IMPACT-RELATED"/>
    <property type="match status" value="1"/>
</dbReference>
<dbReference type="InterPro" id="IPR015796">
    <property type="entry name" value="Impact_YigZ-like"/>
</dbReference>
<dbReference type="GO" id="GO:0006446">
    <property type="term" value="P:regulation of translational initiation"/>
    <property type="evidence" value="ECO:0007669"/>
    <property type="project" value="TreeGrafter"/>
</dbReference>
<dbReference type="GO" id="GO:0032561">
    <property type="term" value="F:guanyl ribonucleotide binding"/>
    <property type="evidence" value="ECO:0007669"/>
    <property type="project" value="UniProtKB-ARBA"/>
</dbReference>
<dbReference type="Pfam" id="PF01205">
    <property type="entry name" value="Impact_N"/>
    <property type="match status" value="1"/>
</dbReference>
<evidence type="ECO:0000313" key="4">
    <source>
        <dbReference type="Proteomes" id="UP000227088"/>
    </source>
</evidence>
<dbReference type="Gene3D" id="3.30.70.240">
    <property type="match status" value="1"/>
</dbReference>
<dbReference type="InterPro" id="IPR035647">
    <property type="entry name" value="EFG_III/V"/>
</dbReference>
<dbReference type="InterPro" id="IPR001498">
    <property type="entry name" value="Impact_N"/>
</dbReference>
<organism evidence="3 4">
    <name type="scientific">Oleispira antarctica</name>
    <dbReference type="NCBI Taxonomy" id="188908"/>
    <lineage>
        <taxon>Bacteria</taxon>
        <taxon>Pseudomonadati</taxon>
        <taxon>Pseudomonadota</taxon>
        <taxon>Gammaproteobacteria</taxon>
        <taxon>Oceanospirillales</taxon>
        <taxon>Oceanospirillaceae</taxon>
        <taxon>Oleispira</taxon>
    </lineage>
</organism>
<dbReference type="InterPro" id="IPR020568">
    <property type="entry name" value="Ribosomal_Su5_D2-typ_SF"/>
</dbReference>
<accession>A0A1Y5HRJ3</accession>
<feature type="domain" description="Impact N-terminal" evidence="2">
    <location>
        <begin position="16"/>
        <end position="122"/>
    </location>
</feature>
<evidence type="ECO:0000256" key="1">
    <source>
        <dbReference type="ARBA" id="ARBA00007665"/>
    </source>
</evidence>
<comment type="similarity">
    <text evidence="1">Belongs to the IMPACT family.</text>
</comment>
<dbReference type="SUPFAM" id="SSF54211">
    <property type="entry name" value="Ribosomal protein S5 domain 2-like"/>
    <property type="match status" value="1"/>
</dbReference>
<dbReference type="NCBIfam" id="TIGR00257">
    <property type="entry name" value="IMPACT_YIGZ"/>
    <property type="match status" value="1"/>
</dbReference>
<dbReference type="GO" id="GO:0017111">
    <property type="term" value="F:ribonucleoside triphosphate phosphatase activity"/>
    <property type="evidence" value="ECO:0007669"/>
    <property type="project" value="UniProtKB-ARBA"/>
</dbReference>
<reference evidence="4" key="1">
    <citation type="journal article" date="2017" name="Proc. Natl. Acad. Sci. U.S.A.">
        <title>Simulation of Deepwater Horizon oil plume reveals substrate specialization within a complex community of hydrocarbon degraders.</title>
        <authorList>
            <person name="Hu P."/>
            <person name="Dubinsky E.A."/>
            <person name="Probst A.J."/>
            <person name="Wang J."/>
            <person name="Sieber C.M.K."/>
            <person name="Tom L.M."/>
            <person name="Gardinali P."/>
            <person name="Banfield J.F."/>
            <person name="Atlas R.M."/>
            <person name="Andersen G.L."/>
        </authorList>
    </citation>
    <scope>NUCLEOTIDE SEQUENCE [LARGE SCALE GENOMIC DNA]</scope>
</reference>
<dbReference type="EMBL" id="MABE01000494">
    <property type="protein sequence ID" value="OUS39928.1"/>
    <property type="molecule type" value="Genomic_DNA"/>
</dbReference>
<dbReference type="PANTHER" id="PTHR16301:SF20">
    <property type="entry name" value="IMPACT FAMILY MEMBER YIGZ"/>
    <property type="match status" value="1"/>
</dbReference>
<dbReference type="SUPFAM" id="SSF54980">
    <property type="entry name" value="EF-G C-terminal domain-like"/>
    <property type="match status" value="1"/>
</dbReference>
<dbReference type="InterPro" id="IPR023582">
    <property type="entry name" value="Impact"/>
</dbReference>
<protein>
    <submittedName>
        <fullName evidence="3">YigZ family protein</fullName>
    </submittedName>
</protein>
<dbReference type="Gene3D" id="3.30.230.30">
    <property type="entry name" value="Impact, N-terminal domain"/>
    <property type="match status" value="1"/>
</dbReference>
<dbReference type="Proteomes" id="UP000227088">
    <property type="component" value="Unassembled WGS sequence"/>
</dbReference>
<dbReference type="GO" id="GO:0043168">
    <property type="term" value="F:anion binding"/>
    <property type="evidence" value="ECO:0007669"/>
    <property type="project" value="UniProtKB-ARBA"/>
</dbReference>
<dbReference type="AlphaFoldDB" id="A0A1Y5HRJ3"/>